<evidence type="ECO:0000256" key="2">
    <source>
        <dbReference type="SAM" id="MobiDB-lite"/>
    </source>
</evidence>
<dbReference type="OrthoDB" id="29459at2759"/>
<dbReference type="OMA" id="RTDTCIC"/>
<feature type="domain" description="UDENN" evidence="3">
    <location>
        <begin position="1"/>
        <end position="371"/>
    </location>
</feature>
<gene>
    <name evidence="4" type="ORF">EIN_409110</name>
</gene>
<dbReference type="GO" id="GO:1901981">
    <property type="term" value="F:phosphatidylinositol phosphate binding"/>
    <property type="evidence" value="ECO:0007669"/>
    <property type="project" value="TreeGrafter"/>
</dbReference>
<dbReference type="AlphaFoldDB" id="A0A0A1TWQ0"/>
<dbReference type="InterPro" id="IPR001194">
    <property type="entry name" value="cDENN_dom"/>
</dbReference>
<protein>
    <submittedName>
        <fullName evidence="4">DENN domain containing protein 2D, putative</fullName>
    </submittedName>
</protein>
<dbReference type="EMBL" id="KB207048">
    <property type="protein sequence ID" value="ELP85622.1"/>
    <property type="molecule type" value="Genomic_DNA"/>
</dbReference>
<feature type="coiled-coil region" evidence="1">
    <location>
        <begin position="451"/>
        <end position="479"/>
    </location>
</feature>
<dbReference type="InterPro" id="IPR043153">
    <property type="entry name" value="DENN_C"/>
</dbReference>
<dbReference type="RefSeq" id="XP_004184968.1">
    <property type="nucleotide sequence ID" value="XM_004184920.1"/>
</dbReference>
<evidence type="ECO:0000313" key="4">
    <source>
        <dbReference type="EMBL" id="ELP85622.1"/>
    </source>
</evidence>
<evidence type="ECO:0000256" key="1">
    <source>
        <dbReference type="SAM" id="Coils"/>
    </source>
</evidence>
<sequence length="653" mass="75179">MSSKNTGPVLRCFYVQFPLNSVNIETLVSTSDDIKVTEYLQFLYPELDKISYAAIEAIPSKTFSCVRTTIDHDYEHCFILRFLEKTPKAILVITSEYNPFFQTVLDEVKKNVTSINIKELFGKLKNLQRTELICDKSAILKIVDFRIFKVAVKPNDFVINTLSSFGVNAFVDIVFKLLLEERYIFLASSIEQLNPIIQAFTFVLQPFVWQHIFVPILPMFLNAYLSSILPCIIGCTRGTYGAFVMEFGADDAGMHVVDLEKRQETSRCISENTLSNEEVGIFLSKLDFVVNNKESFQDEDVIDVFREMYQKIFGHLNKYFEKVGDAWRFHTQKFVESTPSMFKGFVEKFTQSQMFCMFVELQENNLLVNKPVQQFVINTTKQFQYDKLSKISPVERRCRSCLQEIKLDQPFFQSQDKSVLHRQCSKCIICDKFSDLKKCPLCVGFKQPVTQEEIENSYKKALERNALLQKKLNEKLSENVQEGDLTAELQNNFGKTIKEREKLLTLKTPQRRGESKPNFLRQSISRTLGSFGTKRKTPEGSPLVVSSTPIMPISPSKRATMSPMYPIPPPQDQMLFQPPPVPPKRPYKEQRVVTPDRQLSKSVDSNLIVFAPLRHVQTVDAKSEMTKSTNVKRYTTKQVNRPLPPVPQNRCKK</sequence>
<dbReference type="GO" id="GO:0006897">
    <property type="term" value="P:endocytosis"/>
    <property type="evidence" value="ECO:0007669"/>
    <property type="project" value="TreeGrafter"/>
</dbReference>
<dbReference type="Gene3D" id="3.40.50.11500">
    <property type="match status" value="1"/>
</dbReference>
<name>A0A0A1TWQ0_ENTIV</name>
<keyword evidence="5" id="KW-1185">Reference proteome</keyword>
<dbReference type="GeneID" id="14884574"/>
<dbReference type="InterPro" id="IPR037516">
    <property type="entry name" value="Tripartite_DENN"/>
</dbReference>
<dbReference type="GO" id="GO:0005085">
    <property type="term" value="F:guanyl-nucleotide exchange factor activity"/>
    <property type="evidence" value="ECO:0007669"/>
    <property type="project" value="InterPro"/>
</dbReference>
<feature type="compositionally biased region" description="Pro residues" evidence="2">
    <location>
        <begin position="565"/>
        <end position="584"/>
    </location>
</feature>
<dbReference type="PANTHER" id="PTHR13196:SF14">
    <property type="entry name" value="UDENN DOMAIN-CONTAINING PROTEIN"/>
    <property type="match status" value="1"/>
</dbReference>
<dbReference type="InterPro" id="IPR040032">
    <property type="entry name" value="DENND1A/B/C"/>
</dbReference>
<dbReference type="PROSITE" id="PS50211">
    <property type="entry name" value="DENN"/>
    <property type="match status" value="1"/>
</dbReference>
<accession>A0A0A1TWQ0</accession>
<dbReference type="KEGG" id="eiv:EIN_409110"/>
<dbReference type="VEuPathDB" id="AmoebaDB:EIN_409110"/>
<feature type="region of interest" description="Disordered" evidence="2">
    <location>
        <begin position="529"/>
        <end position="587"/>
    </location>
</feature>
<dbReference type="GO" id="GO:0032456">
    <property type="term" value="P:endocytic recycling"/>
    <property type="evidence" value="ECO:0007669"/>
    <property type="project" value="TreeGrafter"/>
</dbReference>
<keyword evidence="1" id="KW-0175">Coiled coil</keyword>
<organism evidence="4 5">
    <name type="scientific">Entamoeba invadens IP1</name>
    <dbReference type="NCBI Taxonomy" id="370355"/>
    <lineage>
        <taxon>Eukaryota</taxon>
        <taxon>Amoebozoa</taxon>
        <taxon>Evosea</taxon>
        <taxon>Archamoebae</taxon>
        <taxon>Mastigamoebida</taxon>
        <taxon>Entamoebidae</taxon>
        <taxon>Entamoeba</taxon>
    </lineage>
</organism>
<reference evidence="4 5" key="1">
    <citation type="submission" date="2012-10" db="EMBL/GenBank/DDBJ databases">
        <authorList>
            <person name="Zafar N."/>
            <person name="Inman J."/>
            <person name="Hall N."/>
            <person name="Lorenzi H."/>
            <person name="Caler E."/>
        </authorList>
    </citation>
    <scope>NUCLEOTIDE SEQUENCE [LARGE SCALE GENOMIC DNA]</scope>
    <source>
        <strain evidence="4 5">IP1</strain>
    </source>
</reference>
<dbReference type="GO" id="GO:0005829">
    <property type="term" value="C:cytosol"/>
    <property type="evidence" value="ECO:0007669"/>
    <property type="project" value="TreeGrafter"/>
</dbReference>
<dbReference type="Pfam" id="PF02141">
    <property type="entry name" value="DENN"/>
    <property type="match status" value="1"/>
</dbReference>
<proteinExistence type="predicted"/>
<evidence type="ECO:0000259" key="3">
    <source>
        <dbReference type="PROSITE" id="PS50211"/>
    </source>
</evidence>
<evidence type="ECO:0000313" key="5">
    <source>
        <dbReference type="Proteomes" id="UP000014680"/>
    </source>
</evidence>
<dbReference type="Proteomes" id="UP000014680">
    <property type="component" value="Unassembled WGS sequence"/>
</dbReference>
<dbReference type="PANTHER" id="PTHR13196">
    <property type="entry name" value="DENN DOMAIN-CONTAINING"/>
    <property type="match status" value="1"/>
</dbReference>
<dbReference type="SMART" id="SM00799">
    <property type="entry name" value="DENN"/>
    <property type="match status" value="1"/>
</dbReference>